<evidence type="ECO:0000313" key="4">
    <source>
        <dbReference type="EnsemblPlants" id="PGSC0003DMT400088215"/>
    </source>
</evidence>
<reference evidence="4" key="2">
    <citation type="submission" date="2015-06" db="UniProtKB">
        <authorList>
            <consortium name="EnsemblPlants"/>
        </authorList>
    </citation>
    <scope>IDENTIFICATION</scope>
    <source>
        <strain evidence="4">DM1-3 516 R44</strain>
    </source>
</reference>
<dbReference type="GO" id="GO:0045182">
    <property type="term" value="F:translation regulator activity"/>
    <property type="evidence" value="ECO:0000318"/>
    <property type="project" value="GO_Central"/>
</dbReference>
<dbReference type="Gene3D" id="4.10.60.10">
    <property type="entry name" value="Zinc finger, CCHC-type"/>
    <property type="match status" value="1"/>
</dbReference>
<sequence length="217" mass="23750">MVADMRSRMSLFVAGLSHLSSKEGRAAMLIGDMDILWLMIYVQQVEKEKRMDREKFKNKRVKTGNESGQQKSNANRSSFQQKQKAPAPLSASVPAPKNKCICCEGSTGCFKCGQSGHFMRECPKRKQGSGNGGNRAQSSSVAPPDRTAPRWATSGTGGGINLLYAINSRQGFSTPVGESILAERVYRDCPISVNHKSTMVDLVELDIIDFDVILGMD</sequence>
<dbReference type="GO" id="GO:0003727">
    <property type="term" value="F:single-stranded RNA binding"/>
    <property type="evidence" value="ECO:0000318"/>
    <property type="project" value="GO_Central"/>
</dbReference>
<dbReference type="GO" id="GO:0005737">
    <property type="term" value="C:cytoplasm"/>
    <property type="evidence" value="ECO:0000318"/>
    <property type="project" value="GO_Central"/>
</dbReference>
<feature type="compositionally biased region" description="Low complexity" evidence="2">
    <location>
        <begin position="85"/>
        <end position="94"/>
    </location>
</feature>
<dbReference type="GO" id="GO:2000767">
    <property type="term" value="P:positive regulation of cytoplasmic translation"/>
    <property type="evidence" value="ECO:0000318"/>
    <property type="project" value="GO_Central"/>
</dbReference>
<dbReference type="HOGENOM" id="CLU_043741_0_1_1"/>
<evidence type="ECO:0000313" key="5">
    <source>
        <dbReference type="Proteomes" id="UP000011115"/>
    </source>
</evidence>
<dbReference type="Proteomes" id="UP000011115">
    <property type="component" value="Unassembled WGS sequence"/>
</dbReference>
<feature type="domain" description="CCHC-type" evidence="3">
    <location>
        <begin position="109"/>
        <end position="124"/>
    </location>
</feature>
<feature type="compositionally biased region" description="Polar residues" evidence="2">
    <location>
        <begin position="64"/>
        <end position="83"/>
    </location>
</feature>
<dbReference type="Pfam" id="PF00098">
    <property type="entry name" value="zf-CCHC"/>
    <property type="match status" value="1"/>
</dbReference>
<proteinExistence type="predicted"/>
<keyword evidence="1" id="KW-0863">Zinc-finger</keyword>
<dbReference type="InParanoid" id="M1DFH1"/>
<dbReference type="SMART" id="SM00343">
    <property type="entry name" value="ZnF_C2HC"/>
    <property type="match status" value="1"/>
</dbReference>
<evidence type="ECO:0000259" key="3">
    <source>
        <dbReference type="PROSITE" id="PS50158"/>
    </source>
</evidence>
<dbReference type="EnsemblPlants" id="PGSC0003DMT400088215">
    <property type="protein sequence ID" value="PGSC0003DMT400088215"/>
    <property type="gene ID" value="PGSC0003DMG400037786"/>
</dbReference>
<dbReference type="InterPro" id="IPR036875">
    <property type="entry name" value="Znf_CCHC_sf"/>
</dbReference>
<reference evidence="5" key="1">
    <citation type="journal article" date="2011" name="Nature">
        <title>Genome sequence and analysis of the tuber crop potato.</title>
        <authorList>
            <consortium name="The Potato Genome Sequencing Consortium"/>
        </authorList>
    </citation>
    <scope>NUCLEOTIDE SEQUENCE [LARGE SCALE GENOMIC DNA]</scope>
    <source>
        <strain evidence="5">cv. DM1-3 516 R44</strain>
    </source>
</reference>
<dbReference type="Pfam" id="PF08284">
    <property type="entry name" value="RVP_2"/>
    <property type="match status" value="1"/>
</dbReference>
<evidence type="ECO:0000256" key="2">
    <source>
        <dbReference type="SAM" id="MobiDB-lite"/>
    </source>
</evidence>
<feature type="region of interest" description="Disordered" evidence="2">
    <location>
        <begin position="49"/>
        <end position="94"/>
    </location>
</feature>
<keyword evidence="1" id="KW-0862">Zinc</keyword>
<accession>M1DFH1</accession>
<feature type="region of interest" description="Disordered" evidence="2">
    <location>
        <begin position="124"/>
        <end position="152"/>
    </location>
</feature>
<dbReference type="GO" id="GO:0003729">
    <property type="term" value="F:mRNA binding"/>
    <property type="evidence" value="ECO:0000318"/>
    <property type="project" value="GO_Central"/>
</dbReference>
<name>M1DFH1_SOLTU</name>
<dbReference type="PaxDb" id="4113-PGSC0003DMT400088215"/>
<evidence type="ECO:0000256" key="1">
    <source>
        <dbReference type="PROSITE-ProRule" id="PRU00047"/>
    </source>
</evidence>
<keyword evidence="1" id="KW-0479">Metal-binding</keyword>
<dbReference type="GO" id="GO:0008270">
    <property type="term" value="F:zinc ion binding"/>
    <property type="evidence" value="ECO:0007669"/>
    <property type="project" value="UniProtKB-KW"/>
</dbReference>
<protein>
    <submittedName>
        <fullName evidence="4">Gag-pol polyprotein</fullName>
    </submittedName>
</protein>
<dbReference type="SUPFAM" id="SSF57756">
    <property type="entry name" value="Retrovirus zinc finger-like domains"/>
    <property type="match status" value="1"/>
</dbReference>
<dbReference type="InterPro" id="IPR001878">
    <property type="entry name" value="Znf_CCHC"/>
</dbReference>
<dbReference type="Gramene" id="PGSC0003DMT400088215">
    <property type="protein sequence ID" value="PGSC0003DMT400088215"/>
    <property type="gene ID" value="PGSC0003DMG400037786"/>
</dbReference>
<dbReference type="AlphaFoldDB" id="M1DFH1"/>
<keyword evidence="5" id="KW-1185">Reference proteome</keyword>
<dbReference type="PROSITE" id="PS50158">
    <property type="entry name" value="ZF_CCHC"/>
    <property type="match status" value="1"/>
</dbReference>
<organism evidence="4 5">
    <name type="scientific">Solanum tuberosum</name>
    <name type="common">Potato</name>
    <dbReference type="NCBI Taxonomy" id="4113"/>
    <lineage>
        <taxon>Eukaryota</taxon>
        <taxon>Viridiplantae</taxon>
        <taxon>Streptophyta</taxon>
        <taxon>Embryophyta</taxon>
        <taxon>Tracheophyta</taxon>
        <taxon>Spermatophyta</taxon>
        <taxon>Magnoliopsida</taxon>
        <taxon>eudicotyledons</taxon>
        <taxon>Gunneridae</taxon>
        <taxon>Pentapetalae</taxon>
        <taxon>asterids</taxon>
        <taxon>lamiids</taxon>
        <taxon>Solanales</taxon>
        <taxon>Solanaceae</taxon>
        <taxon>Solanoideae</taxon>
        <taxon>Solaneae</taxon>
        <taxon>Solanum</taxon>
    </lineage>
</organism>